<organism evidence="2">
    <name type="scientific">marine metagenome</name>
    <dbReference type="NCBI Taxonomy" id="408172"/>
    <lineage>
        <taxon>unclassified sequences</taxon>
        <taxon>metagenomes</taxon>
        <taxon>ecological metagenomes</taxon>
    </lineage>
</organism>
<name>A0A382T214_9ZZZZ</name>
<evidence type="ECO:0000313" key="2">
    <source>
        <dbReference type="EMBL" id="SVD15438.1"/>
    </source>
</evidence>
<reference evidence="2" key="1">
    <citation type="submission" date="2018-05" db="EMBL/GenBank/DDBJ databases">
        <authorList>
            <person name="Lanie J.A."/>
            <person name="Ng W.-L."/>
            <person name="Kazmierczak K.M."/>
            <person name="Andrzejewski T.M."/>
            <person name="Davidsen T.M."/>
            <person name="Wayne K.J."/>
            <person name="Tettelin H."/>
            <person name="Glass J.I."/>
            <person name="Rusch D."/>
            <person name="Podicherti R."/>
            <person name="Tsui H.-C.T."/>
            <person name="Winkler M.E."/>
        </authorList>
    </citation>
    <scope>NUCLEOTIDE SEQUENCE</scope>
</reference>
<protein>
    <submittedName>
        <fullName evidence="2">Uncharacterized protein</fullName>
    </submittedName>
</protein>
<sequence length="68" mass="7937">MPEFVCEDCGTRESHENVDTLKIMENVHKNFCRKKEGKDFSYVHRDSDHPSIDAERETDDKGNPVLKK</sequence>
<evidence type="ECO:0000256" key="1">
    <source>
        <dbReference type="SAM" id="MobiDB-lite"/>
    </source>
</evidence>
<feature type="region of interest" description="Disordered" evidence="1">
    <location>
        <begin position="43"/>
        <end position="68"/>
    </location>
</feature>
<accession>A0A382T214</accession>
<gene>
    <name evidence="2" type="ORF">METZ01_LOCUS368292</name>
</gene>
<dbReference type="EMBL" id="UINC01132865">
    <property type="protein sequence ID" value="SVD15438.1"/>
    <property type="molecule type" value="Genomic_DNA"/>
</dbReference>
<proteinExistence type="predicted"/>
<feature type="compositionally biased region" description="Basic and acidic residues" evidence="1">
    <location>
        <begin position="43"/>
        <end position="62"/>
    </location>
</feature>
<dbReference type="AlphaFoldDB" id="A0A382T214"/>